<dbReference type="EMBL" id="PPXC01000007">
    <property type="protein sequence ID" value="POH73324.1"/>
    <property type="molecule type" value="Genomic_DNA"/>
</dbReference>
<dbReference type="InterPro" id="IPR029068">
    <property type="entry name" value="Glyas_Bleomycin-R_OHBP_Dase"/>
</dbReference>
<dbReference type="PROSITE" id="PS51819">
    <property type="entry name" value="VOC"/>
    <property type="match status" value="1"/>
</dbReference>
<reference evidence="2 3" key="1">
    <citation type="submission" date="2018-01" db="EMBL/GenBank/DDBJ databases">
        <title>Arthrobacter sp. nov., from glaciers in China.</title>
        <authorList>
            <person name="Liu Q."/>
            <person name="Xin Y.-H."/>
        </authorList>
    </citation>
    <scope>NUCLEOTIDE SEQUENCE [LARGE SCALE GENOMIC DNA]</scope>
    <source>
        <strain evidence="2 3">HLT2-12-2</strain>
    </source>
</reference>
<dbReference type="Pfam" id="PF00903">
    <property type="entry name" value="Glyoxalase"/>
    <property type="match status" value="1"/>
</dbReference>
<keyword evidence="3" id="KW-1185">Reference proteome</keyword>
<name>A0A2S3ZW59_ARTGL</name>
<dbReference type="InterPro" id="IPR004360">
    <property type="entry name" value="Glyas_Fos-R_dOase_dom"/>
</dbReference>
<accession>A0A2S3ZW59</accession>
<evidence type="ECO:0000313" key="2">
    <source>
        <dbReference type="EMBL" id="POH73324.1"/>
    </source>
</evidence>
<organism evidence="2 3">
    <name type="scientific">Arthrobacter glacialis</name>
    <dbReference type="NCBI Taxonomy" id="1664"/>
    <lineage>
        <taxon>Bacteria</taxon>
        <taxon>Bacillati</taxon>
        <taxon>Actinomycetota</taxon>
        <taxon>Actinomycetes</taxon>
        <taxon>Micrococcales</taxon>
        <taxon>Micrococcaceae</taxon>
        <taxon>Arthrobacter</taxon>
    </lineage>
</organism>
<dbReference type="SUPFAM" id="SSF54593">
    <property type="entry name" value="Glyoxalase/Bleomycin resistance protein/Dihydroxybiphenyl dioxygenase"/>
    <property type="match status" value="1"/>
</dbReference>
<dbReference type="InterPro" id="IPR037523">
    <property type="entry name" value="VOC_core"/>
</dbReference>
<evidence type="ECO:0000259" key="1">
    <source>
        <dbReference type="PROSITE" id="PS51819"/>
    </source>
</evidence>
<proteinExistence type="predicted"/>
<dbReference type="Gene3D" id="3.10.180.10">
    <property type="entry name" value="2,3-Dihydroxybiphenyl 1,2-Dioxygenase, domain 1"/>
    <property type="match status" value="1"/>
</dbReference>
<dbReference type="CDD" id="cd06587">
    <property type="entry name" value="VOC"/>
    <property type="match status" value="1"/>
</dbReference>
<sequence length="129" mass="14143">MTDINLGPVGQISRRVGNIDQAVAWYRDVLGLTHLYTFGELAFFDLAGTRLYLTTADEDPGNPGESVLYFKVPDIHGAHLALAARGVTFAAAPHMIFRHESGAEEWMAFFTDPDGHTLAIMAQTDPVRP</sequence>
<protein>
    <recommendedName>
        <fullName evidence="1">VOC domain-containing protein</fullName>
    </recommendedName>
</protein>
<gene>
    <name evidence="2" type="ORF">CVS27_10395</name>
</gene>
<dbReference type="RefSeq" id="WP_103465673.1">
    <property type="nucleotide sequence ID" value="NZ_PPXB01000007.1"/>
</dbReference>
<feature type="domain" description="VOC" evidence="1">
    <location>
        <begin position="8"/>
        <end position="123"/>
    </location>
</feature>
<dbReference type="Proteomes" id="UP000237061">
    <property type="component" value="Unassembled WGS sequence"/>
</dbReference>
<comment type="caution">
    <text evidence="2">The sequence shown here is derived from an EMBL/GenBank/DDBJ whole genome shotgun (WGS) entry which is preliminary data.</text>
</comment>
<evidence type="ECO:0000313" key="3">
    <source>
        <dbReference type="Proteomes" id="UP000237061"/>
    </source>
</evidence>
<dbReference type="AlphaFoldDB" id="A0A2S3ZW59"/>